<protein>
    <submittedName>
        <fullName evidence="2">Uncharacterized protein</fullName>
    </submittedName>
</protein>
<dbReference type="GeneID" id="87862943"/>
<name>A0AAE0MP82_9PEZI</name>
<reference evidence="2" key="2">
    <citation type="submission" date="2023-06" db="EMBL/GenBank/DDBJ databases">
        <authorList>
            <consortium name="Lawrence Berkeley National Laboratory"/>
            <person name="Haridas S."/>
            <person name="Hensen N."/>
            <person name="Bonometti L."/>
            <person name="Westerberg I."/>
            <person name="Brannstrom I.O."/>
            <person name="Guillou S."/>
            <person name="Cros-Aarteil S."/>
            <person name="Calhoun S."/>
            <person name="Kuo A."/>
            <person name="Mondo S."/>
            <person name="Pangilinan J."/>
            <person name="Riley R."/>
            <person name="Labutti K."/>
            <person name="Andreopoulos B."/>
            <person name="Lipzen A."/>
            <person name="Chen C."/>
            <person name="Yanf M."/>
            <person name="Daum C."/>
            <person name="Ng V."/>
            <person name="Clum A."/>
            <person name="Steindorff A."/>
            <person name="Ohm R."/>
            <person name="Martin F."/>
            <person name="Silar P."/>
            <person name="Natvig D."/>
            <person name="Lalanne C."/>
            <person name="Gautier V."/>
            <person name="Ament-Velasquez S.L."/>
            <person name="Kruys A."/>
            <person name="Hutchinson M.I."/>
            <person name="Powell A.J."/>
            <person name="Barry K."/>
            <person name="Miller A.N."/>
            <person name="Grigoriev I.V."/>
            <person name="Debuchy R."/>
            <person name="Gladieux P."/>
            <person name="Thoren M.H."/>
            <person name="Johannesson H."/>
        </authorList>
    </citation>
    <scope>NUCLEOTIDE SEQUENCE</scope>
    <source>
        <strain evidence="2">CBS 560.94</strain>
    </source>
</reference>
<sequence length="154" mass="16255">MHDWHLGLSGSLLFLAYAETMAIVETLAKQAVAGVEILAGQNANKLIGYRDTEISCKSGEGAVHTRGFESGRGPFDTKFSSVGGRNLEAPASVAILPYHGGIPEALFPDFLVVLGVSYRVAAACQVVEARVCSALGLRDSRGARQLSACSIVKF</sequence>
<evidence type="ECO:0000313" key="3">
    <source>
        <dbReference type="Proteomes" id="UP001278500"/>
    </source>
</evidence>
<dbReference type="Proteomes" id="UP001278500">
    <property type="component" value="Unassembled WGS sequence"/>
</dbReference>
<evidence type="ECO:0000313" key="2">
    <source>
        <dbReference type="EMBL" id="KAK3338359.1"/>
    </source>
</evidence>
<keyword evidence="3" id="KW-1185">Reference proteome</keyword>
<dbReference type="EMBL" id="JAUEPP010000008">
    <property type="protein sequence ID" value="KAK3338359.1"/>
    <property type="molecule type" value="Genomic_DNA"/>
</dbReference>
<organism evidence="2 3">
    <name type="scientific">Neurospora tetraspora</name>
    <dbReference type="NCBI Taxonomy" id="94610"/>
    <lineage>
        <taxon>Eukaryota</taxon>
        <taxon>Fungi</taxon>
        <taxon>Dikarya</taxon>
        <taxon>Ascomycota</taxon>
        <taxon>Pezizomycotina</taxon>
        <taxon>Sordariomycetes</taxon>
        <taxon>Sordariomycetidae</taxon>
        <taxon>Sordariales</taxon>
        <taxon>Sordariaceae</taxon>
        <taxon>Neurospora</taxon>
    </lineage>
</organism>
<proteinExistence type="predicted"/>
<gene>
    <name evidence="2" type="ORF">B0H65DRAFT_446228</name>
</gene>
<dbReference type="RefSeq" id="XP_062677810.1">
    <property type="nucleotide sequence ID" value="XM_062825789.1"/>
</dbReference>
<accession>A0AAE0MP82</accession>
<feature type="signal peptide" evidence="1">
    <location>
        <begin position="1"/>
        <end position="22"/>
    </location>
</feature>
<keyword evidence="1" id="KW-0732">Signal</keyword>
<feature type="chain" id="PRO_5042148211" evidence="1">
    <location>
        <begin position="23"/>
        <end position="154"/>
    </location>
</feature>
<dbReference type="AlphaFoldDB" id="A0AAE0MP82"/>
<reference evidence="2" key="1">
    <citation type="journal article" date="2023" name="Mol. Phylogenet. Evol.">
        <title>Genome-scale phylogeny and comparative genomics of the fungal order Sordariales.</title>
        <authorList>
            <person name="Hensen N."/>
            <person name="Bonometti L."/>
            <person name="Westerberg I."/>
            <person name="Brannstrom I.O."/>
            <person name="Guillou S."/>
            <person name="Cros-Aarteil S."/>
            <person name="Calhoun S."/>
            <person name="Haridas S."/>
            <person name="Kuo A."/>
            <person name="Mondo S."/>
            <person name="Pangilinan J."/>
            <person name="Riley R."/>
            <person name="LaButti K."/>
            <person name="Andreopoulos B."/>
            <person name="Lipzen A."/>
            <person name="Chen C."/>
            <person name="Yan M."/>
            <person name="Daum C."/>
            <person name="Ng V."/>
            <person name="Clum A."/>
            <person name="Steindorff A."/>
            <person name="Ohm R.A."/>
            <person name="Martin F."/>
            <person name="Silar P."/>
            <person name="Natvig D.O."/>
            <person name="Lalanne C."/>
            <person name="Gautier V."/>
            <person name="Ament-Velasquez S.L."/>
            <person name="Kruys A."/>
            <person name="Hutchinson M.I."/>
            <person name="Powell A.J."/>
            <person name="Barry K."/>
            <person name="Miller A.N."/>
            <person name="Grigoriev I.V."/>
            <person name="Debuchy R."/>
            <person name="Gladieux P."/>
            <person name="Hiltunen Thoren M."/>
            <person name="Johannesson H."/>
        </authorList>
    </citation>
    <scope>NUCLEOTIDE SEQUENCE</scope>
    <source>
        <strain evidence="2">CBS 560.94</strain>
    </source>
</reference>
<comment type="caution">
    <text evidence="2">The sequence shown here is derived from an EMBL/GenBank/DDBJ whole genome shotgun (WGS) entry which is preliminary data.</text>
</comment>
<evidence type="ECO:0000256" key="1">
    <source>
        <dbReference type="SAM" id="SignalP"/>
    </source>
</evidence>